<feature type="transmembrane region" description="Helical" evidence="5">
    <location>
        <begin position="15"/>
        <end position="33"/>
    </location>
</feature>
<keyword evidence="8" id="KW-1185">Reference proteome</keyword>
<dbReference type="SUPFAM" id="SSF103473">
    <property type="entry name" value="MFS general substrate transporter"/>
    <property type="match status" value="1"/>
</dbReference>
<keyword evidence="2 5" id="KW-0812">Transmembrane</keyword>
<dbReference type="GO" id="GO:0016020">
    <property type="term" value="C:membrane"/>
    <property type="evidence" value="ECO:0007669"/>
    <property type="project" value="UniProtKB-SubCell"/>
</dbReference>
<feature type="transmembrane region" description="Helical" evidence="5">
    <location>
        <begin position="132"/>
        <end position="151"/>
    </location>
</feature>
<reference evidence="7 8" key="1">
    <citation type="submission" date="2017-06" db="EMBL/GenBank/DDBJ databases">
        <authorList>
            <person name="Kim H.J."/>
            <person name="Triplett B.A."/>
        </authorList>
    </citation>
    <scope>NUCLEOTIDE SEQUENCE [LARGE SCALE GENOMIC DNA]</scope>
    <source>
        <strain evidence="7 8">B29T1</strain>
    </source>
</reference>
<feature type="transmembrane region" description="Helical" evidence="5">
    <location>
        <begin position="264"/>
        <end position="284"/>
    </location>
</feature>
<proteinExistence type="predicted"/>
<evidence type="ECO:0000256" key="4">
    <source>
        <dbReference type="ARBA" id="ARBA00023136"/>
    </source>
</evidence>
<dbReference type="PANTHER" id="PTHR23514:SF13">
    <property type="entry name" value="INNER MEMBRANE PROTEIN YBJJ"/>
    <property type="match status" value="1"/>
</dbReference>
<accession>A0A212RNV4</accession>
<feature type="transmembrane region" description="Helical" evidence="5">
    <location>
        <begin position="68"/>
        <end position="86"/>
    </location>
</feature>
<dbReference type="AlphaFoldDB" id="A0A212RNV4"/>
<protein>
    <submittedName>
        <fullName evidence="7">Major Facilitator Superfamily protein</fullName>
    </submittedName>
</protein>
<organism evidence="7 8">
    <name type="scientific">Arboricoccus pini</name>
    <dbReference type="NCBI Taxonomy" id="1963835"/>
    <lineage>
        <taxon>Bacteria</taxon>
        <taxon>Pseudomonadati</taxon>
        <taxon>Pseudomonadota</taxon>
        <taxon>Alphaproteobacteria</taxon>
        <taxon>Geminicoccales</taxon>
        <taxon>Geminicoccaceae</taxon>
        <taxon>Arboricoccus</taxon>
    </lineage>
</organism>
<dbReference type="InterPro" id="IPR051788">
    <property type="entry name" value="MFS_Transporter"/>
</dbReference>
<gene>
    <name evidence="7" type="ORF">SAMN07250955_111106</name>
</gene>
<dbReference type="InterPro" id="IPR020846">
    <property type="entry name" value="MFS_dom"/>
</dbReference>
<comment type="subcellular location">
    <subcellularLocation>
        <location evidence="1">Membrane</location>
        <topology evidence="1">Multi-pass membrane protein</topology>
    </subcellularLocation>
</comment>
<keyword evidence="4 5" id="KW-0472">Membrane</keyword>
<feature type="transmembrane region" description="Helical" evidence="5">
    <location>
        <begin position="172"/>
        <end position="191"/>
    </location>
</feature>
<dbReference type="PROSITE" id="PS50850">
    <property type="entry name" value="MFS"/>
    <property type="match status" value="1"/>
</dbReference>
<evidence type="ECO:0000256" key="3">
    <source>
        <dbReference type="ARBA" id="ARBA00022989"/>
    </source>
</evidence>
<feature type="transmembrane region" description="Helical" evidence="5">
    <location>
        <begin position="238"/>
        <end position="258"/>
    </location>
</feature>
<evidence type="ECO:0000259" key="6">
    <source>
        <dbReference type="PROSITE" id="PS50850"/>
    </source>
</evidence>
<keyword evidence="3 5" id="KW-1133">Transmembrane helix</keyword>
<feature type="transmembrane region" description="Helical" evidence="5">
    <location>
        <begin position="107"/>
        <end position="126"/>
    </location>
</feature>
<dbReference type="InterPro" id="IPR011701">
    <property type="entry name" value="MFS"/>
</dbReference>
<evidence type="ECO:0000256" key="5">
    <source>
        <dbReference type="SAM" id="Phobius"/>
    </source>
</evidence>
<feature type="transmembrane region" description="Helical" evidence="5">
    <location>
        <begin position="296"/>
        <end position="320"/>
    </location>
</feature>
<dbReference type="Gene3D" id="1.20.1250.20">
    <property type="entry name" value="MFS general substrate transporter like domains"/>
    <property type="match status" value="2"/>
</dbReference>
<dbReference type="Proteomes" id="UP000197065">
    <property type="component" value="Unassembled WGS sequence"/>
</dbReference>
<evidence type="ECO:0000256" key="2">
    <source>
        <dbReference type="ARBA" id="ARBA00022692"/>
    </source>
</evidence>
<sequence length="355" mass="35983">MVPFVKHQALLSDGTLGVLLLTLGLGAMLAMPLSGSAAARFGCRAVIVASSTSAALLLPSLVFLPTPAWLFVGLPLLGFAVGMLDVTMNIQAVMVQRRSIRPMMSGFHAFFSIGGFAGAGGASFLLQAGLSHATATLTAAGLLLLLLVTTARHMLAEGGEGDSQGFALPRGPVLLIGIACLIVFLTEGAMLDWGALFLNLVHSAAPASTGFGYAAFASAMTLGRLLGDRIVRILGARVIILAGGICAALGVTLAMLPLPWPLPLAGFLLIGLGCANIVPVLFTAAGNQSVMPANQALAAVTTVGYAGVLVGPAVIGFIAQASSLRTAFACIALALIMVAFIGPVVGAKEQSRKPA</sequence>
<dbReference type="GO" id="GO:0022857">
    <property type="term" value="F:transmembrane transporter activity"/>
    <property type="evidence" value="ECO:0007669"/>
    <property type="project" value="InterPro"/>
</dbReference>
<feature type="transmembrane region" description="Helical" evidence="5">
    <location>
        <begin position="326"/>
        <end position="347"/>
    </location>
</feature>
<evidence type="ECO:0000313" key="7">
    <source>
        <dbReference type="EMBL" id="SNB74221.1"/>
    </source>
</evidence>
<evidence type="ECO:0000256" key="1">
    <source>
        <dbReference type="ARBA" id="ARBA00004141"/>
    </source>
</evidence>
<feature type="domain" description="Major facilitator superfamily (MFS) profile" evidence="6">
    <location>
        <begin position="172"/>
        <end position="355"/>
    </location>
</feature>
<feature type="transmembrane region" description="Helical" evidence="5">
    <location>
        <begin position="203"/>
        <end position="226"/>
    </location>
</feature>
<dbReference type="CDD" id="cd17393">
    <property type="entry name" value="MFS_MosC_like"/>
    <property type="match status" value="1"/>
</dbReference>
<dbReference type="PANTHER" id="PTHR23514">
    <property type="entry name" value="BYPASS OF STOP CODON PROTEIN 6"/>
    <property type="match status" value="1"/>
</dbReference>
<dbReference type="InterPro" id="IPR036259">
    <property type="entry name" value="MFS_trans_sf"/>
</dbReference>
<evidence type="ECO:0000313" key="8">
    <source>
        <dbReference type="Proteomes" id="UP000197065"/>
    </source>
</evidence>
<dbReference type="Pfam" id="PF07690">
    <property type="entry name" value="MFS_1"/>
    <property type="match status" value="1"/>
</dbReference>
<name>A0A212RNV4_9PROT</name>
<feature type="transmembrane region" description="Helical" evidence="5">
    <location>
        <begin position="45"/>
        <end position="62"/>
    </location>
</feature>
<dbReference type="EMBL" id="FYEH01000011">
    <property type="protein sequence ID" value="SNB74221.1"/>
    <property type="molecule type" value="Genomic_DNA"/>
</dbReference>